<name>A0A7R8WLQ7_9CRUS</name>
<organism evidence="8">
    <name type="scientific">Cyprideis torosa</name>
    <dbReference type="NCBI Taxonomy" id="163714"/>
    <lineage>
        <taxon>Eukaryota</taxon>
        <taxon>Metazoa</taxon>
        <taxon>Ecdysozoa</taxon>
        <taxon>Arthropoda</taxon>
        <taxon>Crustacea</taxon>
        <taxon>Oligostraca</taxon>
        <taxon>Ostracoda</taxon>
        <taxon>Podocopa</taxon>
        <taxon>Podocopida</taxon>
        <taxon>Cytherocopina</taxon>
        <taxon>Cytheroidea</taxon>
        <taxon>Cytherideidae</taxon>
        <taxon>Cyprideis</taxon>
    </lineage>
</organism>
<keyword evidence="6" id="KW-0472">Membrane</keyword>
<dbReference type="InterPro" id="IPR004240">
    <property type="entry name" value="EMP70"/>
</dbReference>
<evidence type="ECO:0000256" key="3">
    <source>
        <dbReference type="ARBA" id="ARBA00022692"/>
    </source>
</evidence>
<proteinExistence type="inferred from homology"/>
<dbReference type="OrthoDB" id="1666796at2759"/>
<evidence type="ECO:0000256" key="2">
    <source>
        <dbReference type="ARBA" id="ARBA00005227"/>
    </source>
</evidence>
<dbReference type="PANTHER" id="PTHR10766">
    <property type="entry name" value="TRANSMEMBRANE 9 SUPERFAMILY PROTEIN"/>
    <property type="match status" value="1"/>
</dbReference>
<evidence type="ECO:0000256" key="4">
    <source>
        <dbReference type="ARBA" id="ARBA00022729"/>
    </source>
</evidence>
<evidence type="ECO:0000313" key="8">
    <source>
        <dbReference type="EMBL" id="CAD7233236.1"/>
    </source>
</evidence>
<keyword evidence="4" id="KW-0732">Signal</keyword>
<protein>
    <recommendedName>
        <fullName evidence="7">Transmembrane 9 superfamily member</fullName>
    </recommendedName>
</protein>
<dbReference type="GO" id="GO:0016020">
    <property type="term" value="C:membrane"/>
    <property type="evidence" value="ECO:0007669"/>
    <property type="project" value="UniProtKB-SubCell"/>
</dbReference>
<comment type="subcellular location">
    <subcellularLocation>
        <location evidence="1">Membrane</location>
        <topology evidence="1">Multi-pass membrane protein</topology>
    </subcellularLocation>
</comment>
<dbReference type="GO" id="GO:0072657">
    <property type="term" value="P:protein localization to membrane"/>
    <property type="evidence" value="ECO:0007669"/>
    <property type="project" value="TreeGrafter"/>
</dbReference>
<dbReference type="AlphaFoldDB" id="A0A7R8WLQ7"/>
<sequence length="231" mass="26056">MWGRRGDEKELCDEDAFDFCPANVNAAPVENLGQIVFGERIQLSLYDIEFLKNEECKLLCQPKKYQAAHDANLARLINGILLNYYHHWIVDNMPVRWCFSVGSLRQCKNGFPMGCYVNSNHEINVPCAVSSQMLMKLADTFIYYNHVDLNISYHSGEGEEWGERFSDPTRGGRIVSVRVSPRSISHESADNLNCGGDRPLLTFGPKTLPPGSQIIYTYSVNFVVRAGVALE</sequence>
<evidence type="ECO:0000256" key="5">
    <source>
        <dbReference type="ARBA" id="ARBA00022989"/>
    </source>
</evidence>
<accession>A0A7R8WLQ7</accession>
<keyword evidence="5" id="KW-1133">Transmembrane helix</keyword>
<dbReference type="PANTHER" id="PTHR10766:SF176">
    <property type="entry name" value="TRANSMEMBRANE 9 SUPERFAMILY MEMBER"/>
    <property type="match status" value="1"/>
</dbReference>
<evidence type="ECO:0000256" key="1">
    <source>
        <dbReference type="ARBA" id="ARBA00004141"/>
    </source>
</evidence>
<dbReference type="EMBL" id="OB665882">
    <property type="protein sequence ID" value="CAD7233236.1"/>
    <property type="molecule type" value="Genomic_DNA"/>
</dbReference>
<keyword evidence="3" id="KW-0812">Transmembrane</keyword>
<dbReference type="Pfam" id="PF02990">
    <property type="entry name" value="EMP70"/>
    <property type="match status" value="1"/>
</dbReference>
<reference evidence="8" key="1">
    <citation type="submission" date="2020-11" db="EMBL/GenBank/DDBJ databases">
        <authorList>
            <person name="Tran Van P."/>
        </authorList>
    </citation>
    <scope>NUCLEOTIDE SEQUENCE</scope>
</reference>
<evidence type="ECO:0000256" key="6">
    <source>
        <dbReference type="ARBA" id="ARBA00023136"/>
    </source>
</evidence>
<evidence type="ECO:0000256" key="7">
    <source>
        <dbReference type="RuleBase" id="RU363079"/>
    </source>
</evidence>
<gene>
    <name evidence="8" type="ORF">CTOB1V02_LOCUS11059</name>
</gene>
<comment type="similarity">
    <text evidence="2 7">Belongs to the nonaspanin (TM9SF) (TC 9.A.2) family.</text>
</comment>